<name>A0A511FQN0_9PROT</name>
<proteinExistence type="predicted"/>
<feature type="domain" description="Transglutaminase-like" evidence="1">
    <location>
        <begin position="214"/>
        <end position="284"/>
    </location>
</feature>
<organism evidence="2 3">
    <name type="scientific">Acetobacter tropicalis</name>
    <dbReference type="NCBI Taxonomy" id="104102"/>
    <lineage>
        <taxon>Bacteria</taxon>
        <taxon>Pseudomonadati</taxon>
        <taxon>Pseudomonadota</taxon>
        <taxon>Alphaproteobacteria</taxon>
        <taxon>Acetobacterales</taxon>
        <taxon>Acetobacteraceae</taxon>
        <taxon>Acetobacter</taxon>
    </lineage>
</organism>
<protein>
    <recommendedName>
        <fullName evidence="1">Transglutaminase-like domain-containing protein</fullName>
    </recommendedName>
</protein>
<evidence type="ECO:0000259" key="1">
    <source>
        <dbReference type="SMART" id="SM00460"/>
    </source>
</evidence>
<dbReference type="PANTHER" id="PTHR33490">
    <property type="entry name" value="BLR5614 PROTEIN-RELATED"/>
    <property type="match status" value="1"/>
</dbReference>
<dbReference type="Pfam" id="PF01841">
    <property type="entry name" value="Transglut_core"/>
    <property type="match status" value="1"/>
</dbReference>
<evidence type="ECO:0000313" key="2">
    <source>
        <dbReference type="EMBL" id="GEL51257.1"/>
    </source>
</evidence>
<gene>
    <name evidence="2" type="ORF">ATR01nite_23320</name>
</gene>
<dbReference type="InterPro" id="IPR013589">
    <property type="entry name" value="Bac_transglu_N"/>
</dbReference>
<comment type="caution">
    <text evidence="2">The sequence shown here is derived from an EMBL/GenBank/DDBJ whole genome shotgun (WGS) entry which is preliminary data.</text>
</comment>
<dbReference type="Pfam" id="PF08379">
    <property type="entry name" value="Bact_transglu_N"/>
    <property type="match status" value="1"/>
</dbReference>
<dbReference type="RefSeq" id="WP_052427083.1">
    <property type="nucleotide sequence ID" value="NZ_BJVR01000028.1"/>
</dbReference>
<dbReference type="SUPFAM" id="SSF54001">
    <property type="entry name" value="Cysteine proteinases"/>
    <property type="match status" value="1"/>
</dbReference>
<dbReference type="PANTHER" id="PTHR33490:SF1">
    <property type="entry name" value="SLL1233 PROTEIN"/>
    <property type="match status" value="1"/>
</dbReference>
<dbReference type="SMART" id="SM00460">
    <property type="entry name" value="TGc"/>
    <property type="match status" value="1"/>
</dbReference>
<accession>A0A511FQN0</accession>
<sequence>MLSHHTRYQYDRPVCLGPQTIRLRPVATAKTPVRSYTLRIGPPCKQQTWQRDAYGNDVACVTFAERVTHFDISVQMEADISPRNPFDFVLRPDVTRWVPPSWRVQSAPAMAGQRQWVAADPHGSLAQSQSQSQSQSQWSVPHQPFYGAAQEYAALAPYRQASAPGPRQQAFLQDWVQKAPVETLEMLVGLNRAVAAHVGYQVRLEPGVWTPEETLAQASGSCRDSAWLLIALLRNLGFAARFVSGYLIQATRNGEGEEILTCDLHAWAEAFLPGAGWIGFDTTSGLLTAQGHVPLAATPSPEHAAPVSGLLDHCQAVFDVSMQAQRLYGQVEV</sequence>
<dbReference type="Proteomes" id="UP000321800">
    <property type="component" value="Unassembled WGS sequence"/>
</dbReference>
<dbReference type="Gene3D" id="3.10.620.30">
    <property type="match status" value="1"/>
</dbReference>
<dbReference type="InterPro" id="IPR002931">
    <property type="entry name" value="Transglutaminase-like"/>
</dbReference>
<dbReference type="InterPro" id="IPR038765">
    <property type="entry name" value="Papain-like_cys_pep_sf"/>
</dbReference>
<evidence type="ECO:0000313" key="3">
    <source>
        <dbReference type="Proteomes" id="UP000321800"/>
    </source>
</evidence>
<dbReference type="EMBL" id="BJVR01000028">
    <property type="protein sequence ID" value="GEL51257.1"/>
    <property type="molecule type" value="Genomic_DNA"/>
</dbReference>
<dbReference type="AlphaFoldDB" id="A0A511FQN0"/>
<reference evidence="2 3" key="1">
    <citation type="submission" date="2019-07" db="EMBL/GenBank/DDBJ databases">
        <title>Whole genome shotgun sequence of Acetobacter tropicalis NBRC 16470.</title>
        <authorList>
            <person name="Hosoyama A."/>
            <person name="Uohara A."/>
            <person name="Ohji S."/>
            <person name="Ichikawa N."/>
        </authorList>
    </citation>
    <scope>NUCLEOTIDE SEQUENCE [LARGE SCALE GENOMIC DNA]</scope>
    <source>
        <strain evidence="2 3">NBRC 16470</strain>
    </source>
</reference>